<reference evidence="1 2" key="1">
    <citation type="journal article" date="2021" name="Nat. Commun.">
        <title>Genetic determinants of endophytism in the Arabidopsis root mycobiome.</title>
        <authorList>
            <person name="Mesny F."/>
            <person name="Miyauchi S."/>
            <person name="Thiergart T."/>
            <person name="Pickel B."/>
            <person name="Atanasova L."/>
            <person name="Karlsson M."/>
            <person name="Huettel B."/>
            <person name="Barry K.W."/>
            <person name="Haridas S."/>
            <person name="Chen C."/>
            <person name="Bauer D."/>
            <person name="Andreopoulos W."/>
            <person name="Pangilinan J."/>
            <person name="LaButti K."/>
            <person name="Riley R."/>
            <person name="Lipzen A."/>
            <person name="Clum A."/>
            <person name="Drula E."/>
            <person name="Henrissat B."/>
            <person name="Kohler A."/>
            <person name="Grigoriev I.V."/>
            <person name="Martin F.M."/>
            <person name="Hacquard S."/>
        </authorList>
    </citation>
    <scope>NUCLEOTIDE SEQUENCE [LARGE SCALE GENOMIC DNA]</scope>
    <source>
        <strain evidence="1 2">MPI-SDFR-AT-0079</strain>
    </source>
</reference>
<keyword evidence="2" id="KW-1185">Reference proteome</keyword>
<evidence type="ECO:0000313" key="1">
    <source>
        <dbReference type="EMBL" id="KAH6623389.1"/>
    </source>
</evidence>
<evidence type="ECO:0000313" key="2">
    <source>
        <dbReference type="Proteomes" id="UP000724584"/>
    </source>
</evidence>
<accession>A0ACB7NY63</accession>
<sequence length="325" mass="35288">MEELALLILGAGWTATFLIPLLESRNISFAATTTTGHPVAGAPTLTFKFDPSAPEDQTRAAIAALPRARHVLITFPLTGTGPSKLLVETYTNTHRSAAADPNSSSPSPSTPRFIQLGSAGIWQPDSPYQLQHPQPPQQSPTPQPQAQPQPPWKTRHSPYTTSDPRAIAEDELRALGGCVLCLAGLWGGTRTVRGWAGRVAPTKEAVRGKRSLHLVHGGDVARVVVRVVEGGGGGGEGEGGFWERVGRGQRWLVTDGFVYDWWALLAGWAEREDGGVMEQAGWVFELMREEGVRALPRSMEVLGRCYDTREFWEAFGLVPLKGRIV</sequence>
<protein>
    <submittedName>
        <fullName evidence="1">Uncharacterized protein</fullName>
    </submittedName>
</protein>
<dbReference type="Proteomes" id="UP000724584">
    <property type="component" value="Unassembled WGS sequence"/>
</dbReference>
<comment type="caution">
    <text evidence="1">The sequence shown here is derived from an EMBL/GenBank/DDBJ whole genome shotgun (WGS) entry which is preliminary data.</text>
</comment>
<name>A0ACB7NY63_9PEZI</name>
<organism evidence="1 2">
    <name type="scientific">Chaetomium tenue</name>
    <dbReference type="NCBI Taxonomy" id="1854479"/>
    <lineage>
        <taxon>Eukaryota</taxon>
        <taxon>Fungi</taxon>
        <taxon>Dikarya</taxon>
        <taxon>Ascomycota</taxon>
        <taxon>Pezizomycotina</taxon>
        <taxon>Sordariomycetes</taxon>
        <taxon>Sordariomycetidae</taxon>
        <taxon>Sordariales</taxon>
        <taxon>Chaetomiaceae</taxon>
        <taxon>Chaetomium</taxon>
    </lineage>
</organism>
<proteinExistence type="predicted"/>
<dbReference type="EMBL" id="JAGIZQ010000006">
    <property type="protein sequence ID" value="KAH6623389.1"/>
    <property type="molecule type" value="Genomic_DNA"/>
</dbReference>
<gene>
    <name evidence="1" type="ORF">F5144DRAFT_360317</name>
</gene>